<evidence type="ECO:0000313" key="1">
    <source>
        <dbReference type="EMBL" id="CAJ1802728.1"/>
    </source>
</evidence>
<dbReference type="Proteomes" id="UP001189624">
    <property type="component" value="Chromosome 1"/>
</dbReference>
<accession>A0AA86RTS2</accession>
<reference evidence="1" key="1">
    <citation type="submission" date="2023-10" db="EMBL/GenBank/DDBJ databases">
        <authorList>
            <person name="Domelevo Entfellner J.-B."/>
        </authorList>
    </citation>
    <scope>NUCLEOTIDE SEQUENCE</scope>
</reference>
<protein>
    <submittedName>
        <fullName evidence="1">Uncharacterized protein</fullName>
    </submittedName>
</protein>
<dbReference type="Gramene" id="rna-AYBTSS11_LOCUS684">
    <property type="protein sequence ID" value="CAJ1802728.1"/>
    <property type="gene ID" value="gene-AYBTSS11_LOCUS684"/>
</dbReference>
<organism evidence="1 2">
    <name type="scientific">Sphenostylis stenocarpa</name>
    <dbReference type="NCBI Taxonomy" id="92480"/>
    <lineage>
        <taxon>Eukaryota</taxon>
        <taxon>Viridiplantae</taxon>
        <taxon>Streptophyta</taxon>
        <taxon>Embryophyta</taxon>
        <taxon>Tracheophyta</taxon>
        <taxon>Spermatophyta</taxon>
        <taxon>Magnoliopsida</taxon>
        <taxon>eudicotyledons</taxon>
        <taxon>Gunneridae</taxon>
        <taxon>Pentapetalae</taxon>
        <taxon>rosids</taxon>
        <taxon>fabids</taxon>
        <taxon>Fabales</taxon>
        <taxon>Fabaceae</taxon>
        <taxon>Papilionoideae</taxon>
        <taxon>50 kb inversion clade</taxon>
        <taxon>NPAAA clade</taxon>
        <taxon>indigoferoid/millettioid clade</taxon>
        <taxon>Phaseoleae</taxon>
        <taxon>Sphenostylis</taxon>
    </lineage>
</organism>
<dbReference type="AlphaFoldDB" id="A0AA86RTS2"/>
<keyword evidence="2" id="KW-1185">Reference proteome</keyword>
<dbReference type="EMBL" id="OY731398">
    <property type="protein sequence ID" value="CAJ1802728.1"/>
    <property type="molecule type" value="Genomic_DNA"/>
</dbReference>
<proteinExistence type="predicted"/>
<sequence>MDENKVLLSSLHYFILKFNEKDKRGTNNQITDQLSSVVIALRRRQLPLLLLRESESEVLTADAVAGNQLNRI</sequence>
<evidence type="ECO:0000313" key="2">
    <source>
        <dbReference type="Proteomes" id="UP001189624"/>
    </source>
</evidence>
<name>A0AA86RTS2_9FABA</name>
<gene>
    <name evidence="1" type="ORF">AYBTSS11_LOCUS684</name>
</gene>